<evidence type="ECO:0000313" key="2">
    <source>
        <dbReference type="Proteomes" id="UP001164187"/>
    </source>
</evidence>
<gene>
    <name evidence="1" type="ORF">O0R46_03140</name>
</gene>
<name>A0ABY7JQN1_9FIRM</name>
<reference evidence="1" key="1">
    <citation type="submission" date="2022-12" db="EMBL/GenBank/DDBJ databases">
        <title>Peptostreptococcus.</title>
        <authorList>
            <person name="Lee S.H."/>
        </authorList>
    </citation>
    <scope>NUCLEOTIDE SEQUENCE</scope>
    <source>
        <strain evidence="1">CBA3647</strain>
    </source>
</reference>
<proteinExistence type="predicted"/>
<dbReference type="Proteomes" id="UP001164187">
    <property type="component" value="Chromosome"/>
</dbReference>
<accession>A0ABY7JQN1</accession>
<sequence length="59" mass="7236">MARKKIEREEVSRYTKEQFLQAKRYTHQKDIINVLLNDDEEYSFAEVDNIINEFLEREV</sequence>
<keyword evidence="2" id="KW-1185">Reference proteome</keyword>
<evidence type="ECO:0000313" key="1">
    <source>
        <dbReference type="EMBL" id="WAW15454.1"/>
    </source>
</evidence>
<evidence type="ECO:0008006" key="3">
    <source>
        <dbReference type="Google" id="ProtNLM"/>
    </source>
</evidence>
<dbReference type="EMBL" id="CP114052">
    <property type="protein sequence ID" value="WAW15454.1"/>
    <property type="molecule type" value="Genomic_DNA"/>
</dbReference>
<dbReference type="RefSeq" id="WP_269312127.1">
    <property type="nucleotide sequence ID" value="NZ_CP114052.1"/>
</dbReference>
<protein>
    <recommendedName>
        <fullName evidence="3">Phage protein</fullName>
    </recommendedName>
</protein>
<organism evidence="1 2">
    <name type="scientific">Peptostreptococcus equinus</name>
    <dbReference type="NCBI Taxonomy" id="3003601"/>
    <lineage>
        <taxon>Bacteria</taxon>
        <taxon>Bacillati</taxon>
        <taxon>Bacillota</taxon>
        <taxon>Clostridia</taxon>
        <taxon>Peptostreptococcales</taxon>
        <taxon>Peptostreptococcaceae</taxon>
        <taxon>Peptostreptococcus</taxon>
    </lineage>
</organism>